<organism evidence="4 5">
    <name type="scientific">Periconia macrospinosa</name>
    <dbReference type="NCBI Taxonomy" id="97972"/>
    <lineage>
        <taxon>Eukaryota</taxon>
        <taxon>Fungi</taxon>
        <taxon>Dikarya</taxon>
        <taxon>Ascomycota</taxon>
        <taxon>Pezizomycotina</taxon>
        <taxon>Dothideomycetes</taxon>
        <taxon>Pleosporomycetidae</taxon>
        <taxon>Pleosporales</taxon>
        <taxon>Massarineae</taxon>
        <taxon>Periconiaceae</taxon>
        <taxon>Periconia</taxon>
    </lineage>
</organism>
<dbReference type="STRING" id="97972.A0A2V1D4I5"/>
<evidence type="ECO:0000256" key="2">
    <source>
        <dbReference type="ARBA" id="ARBA00022679"/>
    </source>
</evidence>
<sequence length="502" mass="55829">MLERPSVVFFGISDFGYANVILATIYELLRQNKVDIHVASFAPLKPRLDELIEKANAENAPQPTSPLEFHNLAEFPGFGAWAAKNKDRKKADVPHPPGRNGASRTALLTLKALAIMEPDQYLSLFDWSASLTREINPELVVVDPILLPVHDMARTLKRKYAVIHPWTVATGLIPQQPWFAAWWKYPAFSTGFNYPVPWSQVPENIYCHWVANKCLTHPQVQALNRARHAHGIQGDLGSFTPWAKDVPQITPSLPAADLPMIFPSNVHDCGPILVASPPIDSSDPELLEWLQKKPTVLVSLGTHFEAYAETVREQALGLRILLEARPDVQVLWKQKAEVTSEKNGKESLDAILGQEIKDGRVRIENWLKADPVAILTSGHVVCSVHHGGANSYFEATWAGIPQVVLAMWYDTFDYATRVEYLGIGVYGNRHKGRSCVIDNENYVAPNLIDGEEFGAALLKTIGREKGDANAMRQKAKQLGEVCRKSGGRIESARIITDLCYQA</sequence>
<keyword evidence="1" id="KW-0328">Glycosyltransferase</keyword>
<dbReference type="OrthoDB" id="5835829at2759"/>
<dbReference type="CDD" id="cd03784">
    <property type="entry name" value="GT1_Gtf-like"/>
    <property type="match status" value="1"/>
</dbReference>
<proteinExistence type="predicted"/>
<dbReference type="GO" id="GO:0016758">
    <property type="term" value="F:hexosyltransferase activity"/>
    <property type="evidence" value="ECO:0007669"/>
    <property type="project" value="UniProtKB-ARBA"/>
</dbReference>
<name>A0A2V1D4I5_9PLEO</name>
<dbReference type="Proteomes" id="UP000244855">
    <property type="component" value="Unassembled WGS sequence"/>
</dbReference>
<reference evidence="4 5" key="1">
    <citation type="journal article" date="2018" name="Sci. Rep.">
        <title>Comparative genomics provides insights into the lifestyle and reveals functional heterogeneity of dark septate endophytic fungi.</title>
        <authorList>
            <person name="Knapp D.G."/>
            <person name="Nemeth J.B."/>
            <person name="Barry K."/>
            <person name="Hainaut M."/>
            <person name="Henrissat B."/>
            <person name="Johnson J."/>
            <person name="Kuo A."/>
            <person name="Lim J.H.P."/>
            <person name="Lipzen A."/>
            <person name="Nolan M."/>
            <person name="Ohm R.A."/>
            <person name="Tamas L."/>
            <person name="Grigoriev I.V."/>
            <person name="Spatafora J.W."/>
            <person name="Nagy L.G."/>
            <person name="Kovacs G.M."/>
        </authorList>
    </citation>
    <scope>NUCLEOTIDE SEQUENCE [LARGE SCALE GENOMIC DNA]</scope>
    <source>
        <strain evidence="4 5">DSE2036</strain>
    </source>
</reference>
<evidence type="ECO:0000313" key="5">
    <source>
        <dbReference type="Proteomes" id="UP000244855"/>
    </source>
</evidence>
<keyword evidence="5" id="KW-1185">Reference proteome</keyword>
<dbReference type="SUPFAM" id="SSF53756">
    <property type="entry name" value="UDP-Glycosyltransferase/glycogen phosphorylase"/>
    <property type="match status" value="1"/>
</dbReference>
<feature type="domain" description="Erythromycin biosynthesis protein CIII-like C-terminal" evidence="3">
    <location>
        <begin position="381"/>
        <end position="430"/>
    </location>
</feature>
<evidence type="ECO:0000256" key="1">
    <source>
        <dbReference type="ARBA" id="ARBA00022676"/>
    </source>
</evidence>
<keyword evidence="2 4" id="KW-0808">Transferase</keyword>
<dbReference type="Pfam" id="PF06722">
    <property type="entry name" value="EryCIII-like_C"/>
    <property type="match status" value="1"/>
</dbReference>
<protein>
    <submittedName>
        <fullName evidence="4">Glycosyltransferase family 1 protein</fullName>
    </submittedName>
</protein>
<dbReference type="PANTHER" id="PTHR48043">
    <property type="entry name" value="EG:EG0003.4 PROTEIN-RELATED"/>
    <property type="match status" value="1"/>
</dbReference>
<dbReference type="GO" id="GO:0008194">
    <property type="term" value="F:UDP-glycosyltransferase activity"/>
    <property type="evidence" value="ECO:0007669"/>
    <property type="project" value="InterPro"/>
</dbReference>
<dbReference type="InterPro" id="IPR010610">
    <property type="entry name" value="EryCIII-like_C"/>
</dbReference>
<dbReference type="Gene3D" id="3.40.50.2000">
    <property type="entry name" value="Glycogen Phosphorylase B"/>
    <property type="match status" value="1"/>
</dbReference>
<dbReference type="AlphaFoldDB" id="A0A2V1D4I5"/>
<dbReference type="InterPro" id="IPR002213">
    <property type="entry name" value="UDP_glucos_trans"/>
</dbReference>
<evidence type="ECO:0000313" key="4">
    <source>
        <dbReference type="EMBL" id="PVH92549.1"/>
    </source>
</evidence>
<accession>A0A2V1D4I5</accession>
<dbReference type="EMBL" id="KZ805670">
    <property type="protein sequence ID" value="PVH92549.1"/>
    <property type="molecule type" value="Genomic_DNA"/>
</dbReference>
<dbReference type="PANTHER" id="PTHR48043:SF145">
    <property type="entry name" value="FI06409P-RELATED"/>
    <property type="match status" value="1"/>
</dbReference>
<dbReference type="InterPro" id="IPR050271">
    <property type="entry name" value="UDP-glycosyltransferase"/>
</dbReference>
<evidence type="ECO:0000259" key="3">
    <source>
        <dbReference type="Pfam" id="PF06722"/>
    </source>
</evidence>
<gene>
    <name evidence="4" type="ORF">DM02DRAFT_605168</name>
</gene>